<feature type="compositionally biased region" description="Polar residues" evidence="1">
    <location>
        <begin position="1"/>
        <end position="18"/>
    </location>
</feature>
<dbReference type="Pfam" id="PF23055">
    <property type="entry name" value="DUF7041"/>
    <property type="match status" value="1"/>
</dbReference>
<evidence type="ECO:0000313" key="3">
    <source>
        <dbReference type="EMBL" id="KAL0861543.1"/>
    </source>
</evidence>
<proteinExistence type="predicted"/>
<reference evidence="3 4" key="1">
    <citation type="submission" date="2024-06" db="EMBL/GenBank/DDBJ databases">
        <title>A chromosome-level genome assembly of beet webworm, Loxostege sticticalis.</title>
        <authorList>
            <person name="Zhang Y."/>
        </authorList>
    </citation>
    <scope>NUCLEOTIDE SEQUENCE [LARGE SCALE GENOMIC DNA]</scope>
    <source>
        <strain evidence="3">AQ026</strain>
        <tissue evidence="3">Whole body</tissue>
    </source>
</reference>
<dbReference type="PANTHER" id="PTHR33327:SF3">
    <property type="entry name" value="RNA-DIRECTED DNA POLYMERASE"/>
    <property type="match status" value="1"/>
</dbReference>
<dbReference type="EMBL" id="JBEUOH010000023">
    <property type="protein sequence ID" value="KAL0861543.1"/>
    <property type="molecule type" value="Genomic_DNA"/>
</dbReference>
<gene>
    <name evidence="3" type="ORF">ABMA27_009052</name>
</gene>
<sequence>MEGNSNDGAAKRQASTRSDASDVNRVGVRNIPFYSDKPALWFAMLEGQFVLANITSDTTKFYHTIAMLDHQYAIEVEDVIESPPATDKYDKLKSELIKRLSASKERKVKQLLDHEQLGDRKPSQFLRHLQHLAGPSVPEDFIRTIWTSRLPSSMQTIIASQATSPLEAIADLADRIQDIVPASPCVASTSASTSSHRRSTDDRLDMMAEQIEKLTQQVYALSTRSSRPRTNSRSTKDNRRQRSRSRSQASYRKYPLCWYHSKFGSKAHSCIKPCNFSAENGQGGR</sequence>
<feature type="domain" description="DUF7041" evidence="2">
    <location>
        <begin position="32"/>
        <end position="112"/>
    </location>
</feature>
<protein>
    <recommendedName>
        <fullName evidence="2">DUF7041 domain-containing protein</fullName>
    </recommendedName>
</protein>
<dbReference type="InterPro" id="IPR055469">
    <property type="entry name" value="DUF7041"/>
</dbReference>
<evidence type="ECO:0000256" key="1">
    <source>
        <dbReference type="SAM" id="MobiDB-lite"/>
    </source>
</evidence>
<accession>A0ABR3H9R6</accession>
<evidence type="ECO:0000259" key="2">
    <source>
        <dbReference type="Pfam" id="PF23055"/>
    </source>
</evidence>
<keyword evidence="4" id="KW-1185">Reference proteome</keyword>
<name>A0ABR3H9R6_LOXSC</name>
<evidence type="ECO:0000313" key="4">
    <source>
        <dbReference type="Proteomes" id="UP001549920"/>
    </source>
</evidence>
<feature type="compositionally biased region" description="Low complexity" evidence="1">
    <location>
        <begin position="222"/>
        <end position="233"/>
    </location>
</feature>
<feature type="region of interest" description="Disordered" evidence="1">
    <location>
        <begin position="1"/>
        <end position="21"/>
    </location>
</feature>
<dbReference type="Proteomes" id="UP001549920">
    <property type="component" value="Unassembled WGS sequence"/>
</dbReference>
<dbReference type="PANTHER" id="PTHR33327">
    <property type="entry name" value="ENDONUCLEASE"/>
    <property type="match status" value="1"/>
</dbReference>
<organism evidence="3 4">
    <name type="scientific">Loxostege sticticalis</name>
    <name type="common">Beet webworm moth</name>
    <dbReference type="NCBI Taxonomy" id="481309"/>
    <lineage>
        <taxon>Eukaryota</taxon>
        <taxon>Metazoa</taxon>
        <taxon>Ecdysozoa</taxon>
        <taxon>Arthropoda</taxon>
        <taxon>Hexapoda</taxon>
        <taxon>Insecta</taxon>
        <taxon>Pterygota</taxon>
        <taxon>Neoptera</taxon>
        <taxon>Endopterygota</taxon>
        <taxon>Lepidoptera</taxon>
        <taxon>Glossata</taxon>
        <taxon>Ditrysia</taxon>
        <taxon>Pyraloidea</taxon>
        <taxon>Crambidae</taxon>
        <taxon>Pyraustinae</taxon>
        <taxon>Loxostege</taxon>
    </lineage>
</organism>
<comment type="caution">
    <text evidence="3">The sequence shown here is derived from an EMBL/GenBank/DDBJ whole genome shotgun (WGS) entry which is preliminary data.</text>
</comment>
<feature type="region of interest" description="Disordered" evidence="1">
    <location>
        <begin position="218"/>
        <end position="248"/>
    </location>
</feature>